<name>A0A9P5ZEV1_9AGAR</name>
<comment type="caution">
    <text evidence="1">The sequence shown here is derived from an EMBL/GenBank/DDBJ whole genome shotgun (WGS) entry which is preliminary data.</text>
</comment>
<evidence type="ECO:0000313" key="1">
    <source>
        <dbReference type="EMBL" id="KAF9485385.1"/>
    </source>
</evidence>
<dbReference type="AlphaFoldDB" id="A0A9P5ZEV1"/>
<protein>
    <recommendedName>
        <fullName evidence="3">F-box domain-containing protein</fullName>
    </recommendedName>
</protein>
<sequence length="328" mass="36255">MALPTELLDHIASFVPHRHLPALASASARLCHVAQRRLFRHIALDARTLRAVLVLARCPHLARHVRSFALRIPPDAQLLRAFYLKLQRALSNMSALTDLDLSLDHAASWVLCTPHAPVFPRLARFASAFRLDAHVAEFLNKTPALRELEIDAATPDALRVLRPDALPLLAQFTGASDAAQLLVPTRPVEHIHLISGDFTEELATTLARSAAPILVLAAATSSHSVSLIGTLTRCMDRLVHLRIVTTYNFEDAPDTSYFANVADALTSLPDLQSCEIWGVHWISSQKSLHDERKVWESESFNTAPIAPNNLLTTGAFLEDLYSDFSFAY</sequence>
<evidence type="ECO:0008006" key="3">
    <source>
        <dbReference type="Google" id="ProtNLM"/>
    </source>
</evidence>
<gene>
    <name evidence="1" type="ORF">BDN70DRAFT_927630</name>
</gene>
<dbReference type="EMBL" id="MU155136">
    <property type="protein sequence ID" value="KAF9485385.1"/>
    <property type="molecule type" value="Genomic_DNA"/>
</dbReference>
<accession>A0A9P5ZEV1</accession>
<proteinExistence type="predicted"/>
<reference evidence="1" key="1">
    <citation type="submission" date="2020-11" db="EMBL/GenBank/DDBJ databases">
        <authorList>
            <consortium name="DOE Joint Genome Institute"/>
            <person name="Ahrendt S."/>
            <person name="Riley R."/>
            <person name="Andreopoulos W."/>
            <person name="Labutti K."/>
            <person name="Pangilinan J."/>
            <person name="Ruiz-Duenas F.J."/>
            <person name="Barrasa J.M."/>
            <person name="Sanchez-Garcia M."/>
            <person name="Camarero S."/>
            <person name="Miyauchi S."/>
            <person name="Serrano A."/>
            <person name="Linde D."/>
            <person name="Babiker R."/>
            <person name="Drula E."/>
            <person name="Ayuso-Fernandez I."/>
            <person name="Pacheco R."/>
            <person name="Padilla G."/>
            <person name="Ferreira P."/>
            <person name="Barriuso J."/>
            <person name="Kellner H."/>
            <person name="Castanera R."/>
            <person name="Alfaro M."/>
            <person name="Ramirez L."/>
            <person name="Pisabarro A.G."/>
            <person name="Kuo A."/>
            <person name="Tritt A."/>
            <person name="Lipzen A."/>
            <person name="He G."/>
            <person name="Yan M."/>
            <person name="Ng V."/>
            <person name="Cullen D."/>
            <person name="Martin F."/>
            <person name="Rosso M.-N."/>
            <person name="Henrissat B."/>
            <person name="Hibbett D."/>
            <person name="Martinez A.T."/>
            <person name="Grigoriev I.V."/>
        </authorList>
    </citation>
    <scope>NUCLEOTIDE SEQUENCE</scope>
    <source>
        <strain evidence="1">CIRM-BRFM 674</strain>
    </source>
</reference>
<keyword evidence="2" id="KW-1185">Reference proteome</keyword>
<evidence type="ECO:0000313" key="2">
    <source>
        <dbReference type="Proteomes" id="UP000807469"/>
    </source>
</evidence>
<dbReference type="OrthoDB" id="613763at2759"/>
<dbReference type="Proteomes" id="UP000807469">
    <property type="component" value="Unassembled WGS sequence"/>
</dbReference>
<organism evidence="1 2">
    <name type="scientific">Pholiota conissans</name>
    <dbReference type="NCBI Taxonomy" id="109636"/>
    <lineage>
        <taxon>Eukaryota</taxon>
        <taxon>Fungi</taxon>
        <taxon>Dikarya</taxon>
        <taxon>Basidiomycota</taxon>
        <taxon>Agaricomycotina</taxon>
        <taxon>Agaricomycetes</taxon>
        <taxon>Agaricomycetidae</taxon>
        <taxon>Agaricales</taxon>
        <taxon>Agaricineae</taxon>
        <taxon>Strophariaceae</taxon>
        <taxon>Pholiota</taxon>
    </lineage>
</organism>